<dbReference type="EMBL" id="CP024785">
    <property type="protein sequence ID" value="AUB34381.1"/>
    <property type="molecule type" value="Genomic_DNA"/>
</dbReference>
<protein>
    <submittedName>
        <fullName evidence="2">Circadian oscillating protein COP23</fullName>
    </submittedName>
</protein>
<dbReference type="OrthoDB" id="515781at2"/>
<feature type="signal peptide" evidence="1">
    <location>
        <begin position="1"/>
        <end position="27"/>
    </location>
</feature>
<accession>A0A2K8SFY9</accession>
<sequence length="258" mass="27487">MPSQLLRLISLGSLGLSLCLGNSVAMAQYDSNGDSVVVPTVPSGGSSVPIDTSTGIPTSPSSDGTTRFTCQTYNGQYTVMYQPQSQPGQYFAWAAPAALGGGWDTQRRCTAIASRLELYRPDGLQELQTSVENNENIVCVTTEANPTCRIVLTVPPGKDPVVIRNSIFQNLTTADSGQQTIAVNTYGDRSRGGNELYNLGRTLLGGGNNRVSSSRGGINLKPFLDRKDGGTGNNLRSGVAIRRQSQPNSVRLKPGNFR</sequence>
<keyword evidence="1" id="KW-0732">Signal</keyword>
<name>A0A2K8SFY9_9NOSO</name>
<organism evidence="2 3">
    <name type="scientific">Nostoc flagelliforme CCNUN1</name>
    <dbReference type="NCBI Taxonomy" id="2038116"/>
    <lineage>
        <taxon>Bacteria</taxon>
        <taxon>Bacillati</taxon>
        <taxon>Cyanobacteriota</taxon>
        <taxon>Cyanophyceae</taxon>
        <taxon>Nostocales</taxon>
        <taxon>Nostocaceae</taxon>
        <taxon>Nostoc</taxon>
    </lineage>
</organism>
<evidence type="ECO:0000313" key="3">
    <source>
        <dbReference type="Proteomes" id="UP000232003"/>
    </source>
</evidence>
<dbReference type="Proteomes" id="UP000232003">
    <property type="component" value="Chromosome"/>
</dbReference>
<evidence type="ECO:0000313" key="2">
    <source>
        <dbReference type="EMBL" id="AUB34381.1"/>
    </source>
</evidence>
<keyword evidence="3" id="KW-1185">Reference proteome</keyword>
<dbReference type="InterPro" id="IPR025478">
    <property type="entry name" value="COP23"/>
</dbReference>
<dbReference type="AlphaFoldDB" id="A0A2K8SFY9"/>
<proteinExistence type="predicted"/>
<reference evidence="2 3" key="1">
    <citation type="submission" date="2017-11" db="EMBL/GenBank/DDBJ databases">
        <title>Complete genome of a free-living desiccation-tolerant cyanobacterium and its photosynthetic adaptation to extreme terrestrial habitat.</title>
        <authorList>
            <person name="Shang J."/>
        </authorList>
    </citation>
    <scope>NUCLEOTIDE SEQUENCE [LARGE SCALE GENOMIC DNA]</scope>
    <source>
        <strain evidence="2 3">CCNUN1</strain>
    </source>
</reference>
<dbReference type="KEGG" id="nfl:COO91_00201"/>
<feature type="chain" id="PRO_5014998329" evidence="1">
    <location>
        <begin position="28"/>
        <end position="258"/>
    </location>
</feature>
<gene>
    <name evidence="2" type="ORF">COO91_00201</name>
</gene>
<dbReference type="Pfam" id="PF14218">
    <property type="entry name" value="COP23"/>
    <property type="match status" value="1"/>
</dbReference>
<dbReference type="RefSeq" id="WP_100896999.1">
    <property type="nucleotide sequence ID" value="NZ_CAWNNC010000001.1"/>
</dbReference>
<evidence type="ECO:0000256" key="1">
    <source>
        <dbReference type="SAM" id="SignalP"/>
    </source>
</evidence>